<evidence type="ECO:0000259" key="1">
    <source>
        <dbReference type="Pfam" id="PF00535"/>
    </source>
</evidence>
<organism evidence="2 3">
    <name type="scientific">Aeriscardovia aeriphila</name>
    <dbReference type="NCBI Taxonomy" id="218139"/>
    <lineage>
        <taxon>Bacteria</taxon>
        <taxon>Bacillati</taxon>
        <taxon>Actinomycetota</taxon>
        <taxon>Actinomycetes</taxon>
        <taxon>Bifidobacteriales</taxon>
        <taxon>Bifidobacteriaceae</taxon>
        <taxon>Aeriscardovia</taxon>
    </lineage>
</organism>
<evidence type="ECO:0000313" key="3">
    <source>
        <dbReference type="Proteomes" id="UP000228976"/>
    </source>
</evidence>
<dbReference type="Proteomes" id="UP000228976">
    <property type="component" value="Unassembled WGS sequence"/>
</dbReference>
<name>A0A261F7W9_9BIFI</name>
<comment type="caution">
    <text evidence="2">The sequence shown here is derived from an EMBL/GenBank/DDBJ whole genome shotgun (WGS) entry which is preliminary data.</text>
</comment>
<dbReference type="InterPro" id="IPR001173">
    <property type="entry name" value="Glyco_trans_2-like"/>
</dbReference>
<dbReference type="AlphaFoldDB" id="A0A261F7W9"/>
<reference evidence="2 3" key="1">
    <citation type="journal article" date="2017" name="BMC Genomics">
        <title>Comparative genomic and phylogenomic analyses of the Bifidobacteriaceae family.</title>
        <authorList>
            <person name="Lugli G.A."/>
            <person name="Milani C."/>
            <person name="Turroni F."/>
            <person name="Duranti S."/>
            <person name="Mancabelli L."/>
            <person name="Mangifesta M."/>
            <person name="Ferrario C."/>
            <person name="Modesto M."/>
            <person name="Mattarelli P."/>
            <person name="Jiri K."/>
            <person name="van Sinderen D."/>
            <person name="Ventura M."/>
        </authorList>
    </citation>
    <scope>NUCLEOTIDE SEQUENCE [LARGE SCALE GENOMIC DNA]</scope>
    <source>
        <strain evidence="2 3">LMG 21773</strain>
    </source>
</reference>
<dbReference type="SUPFAM" id="SSF53448">
    <property type="entry name" value="Nucleotide-diphospho-sugar transferases"/>
    <property type="match status" value="1"/>
</dbReference>
<accession>A0A261F7W9</accession>
<proteinExistence type="predicted"/>
<keyword evidence="3" id="KW-1185">Reference proteome</keyword>
<dbReference type="InterPro" id="IPR029044">
    <property type="entry name" value="Nucleotide-diphossugar_trans"/>
</dbReference>
<dbReference type="Pfam" id="PF00535">
    <property type="entry name" value="Glycos_transf_2"/>
    <property type="match status" value="1"/>
</dbReference>
<dbReference type="RefSeq" id="WP_094690246.1">
    <property type="nucleotide sequence ID" value="NZ_JACBYZ010000001.1"/>
</dbReference>
<dbReference type="Gene3D" id="3.90.550.60">
    <property type="match status" value="1"/>
</dbReference>
<protein>
    <submittedName>
        <fullName evidence="2">Galactofuranosyltransferase</fullName>
    </submittedName>
</protein>
<dbReference type="OrthoDB" id="3225550at2"/>
<gene>
    <name evidence="2" type="ORF">AEAE_1162</name>
</gene>
<feature type="domain" description="Glycosyltransferase 2-like" evidence="1">
    <location>
        <begin position="169"/>
        <end position="272"/>
    </location>
</feature>
<sequence length="628" mass="71752">MPTIRFANVLLEENPRALECPGLYVHATGRFQPLDVADNNPAHSVWSFAAHSSFNFMTYFNALSVGKLREYASAQKFTLTVTHKGGQAHLQPIIASVYSHTPQPQGEPVLLPASQDWHSVEVELPCNTDTVLASFVLTTEDEPVELTHSYYSVSVEQQLRDVNLVLSTTTFKKESYVRDNIAKVKAQLCQPGDELADHFHMYVIDNGRTLPVHELSDEHVTIRPNKNVGGAGGFARGMIEAMEQEKPATHIILMDDDVSIAPESIRRTYNLLRIVNDEYKEALVSGSMLNFIVPNLSMEDTGWVTPQGPFAPLKPQLDANNLDDLIYNETFEAPKDIQRRQRYAGWWYCCIPISVIKRVGLPLPFFIRSDDTEYGTRTMVPLMSMNGIGIWHMPFYIRYSAAVERYQTIRNTLTAQFTTGFAPDSDFIYQVHNFVRLELKKFGYTNARLVLDAFEDFLKGPEFYSAKGMAEKTFLAANKNQEKLVDYAQLQKQTAALGLDFDPSHYTHQLVDSDSPRSYVQRIADYVTDNGQRFLHSQGEGYVVIPTDGWSYPAGVIRGKKYIIVVDWYSQKGAVRQKDIQQFKEIQARYRRDMKYFKAHEKQLRARYEASRSRVTSLEFWKNYLDMK</sequence>
<keyword evidence="2" id="KW-0808">Transferase</keyword>
<evidence type="ECO:0000313" key="2">
    <source>
        <dbReference type="EMBL" id="OZG55184.1"/>
    </source>
</evidence>
<dbReference type="GO" id="GO:0016740">
    <property type="term" value="F:transferase activity"/>
    <property type="evidence" value="ECO:0007669"/>
    <property type="project" value="UniProtKB-KW"/>
</dbReference>
<dbReference type="EMBL" id="MWWU01000004">
    <property type="protein sequence ID" value="OZG55184.1"/>
    <property type="molecule type" value="Genomic_DNA"/>
</dbReference>